<evidence type="ECO:0000313" key="2">
    <source>
        <dbReference type="Proteomes" id="UP000193648"/>
    </source>
</evidence>
<name>A0A1Y2GCF6_9FUNG</name>
<protein>
    <submittedName>
        <fullName evidence="1">Uncharacterized protein</fullName>
    </submittedName>
</protein>
<proteinExistence type="predicted"/>
<comment type="caution">
    <text evidence="1">The sequence shown here is derived from an EMBL/GenBank/DDBJ whole genome shotgun (WGS) entry which is preliminary data.</text>
</comment>
<dbReference type="Proteomes" id="UP000193648">
    <property type="component" value="Unassembled WGS sequence"/>
</dbReference>
<dbReference type="InParanoid" id="A0A1Y2GCF6"/>
<dbReference type="RefSeq" id="XP_021877775.1">
    <property type="nucleotide sequence ID" value="XM_022029097.1"/>
</dbReference>
<evidence type="ECO:0000313" key="1">
    <source>
        <dbReference type="EMBL" id="ORZ06979.1"/>
    </source>
</evidence>
<dbReference type="GeneID" id="33570940"/>
<sequence length="235" mass="26807">MADFEHIDISERLTRVANEINACDERINSLQDMINFWENSLAGDQRGPAPAEPNTGYPMTVSPEALDMSQGQAQTIEISEQQGLFEQHGLPERHGLFEQYKPSDQYELLEQCGPVEHGGSSEQLGPFEWHGVADQYRPSEQQDPSEQHVPLEQYETLKQEELLEQQEALEPTTSDGMEHLYDYSLQEQTERTLDELNSFLREAIRTKDELEGAMVILMTEFMLKEGPDNSKDKSS</sequence>
<reference evidence="1 2" key="1">
    <citation type="submission" date="2016-07" db="EMBL/GenBank/DDBJ databases">
        <title>Pervasive Adenine N6-methylation of Active Genes in Fungi.</title>
        <authorList>
            <consortium name="DOE Joint Genome Institute"/>
            <person name="Mondo S.J."/>
            <person name="Dannebaum R.O."/>
            <person name="Kuo R.C."/>
            <person name="Labutti K."/>
            <person name="Haridas S."/>
            <person name="Kuo A."/>
            <person name="Salamov A."/>
            <person name="Ahrendt S.R."/>
            <person name="Lipzen A."/>
            <person name="Sullivan W."/>
            <person name="Andreopoulos W.B."/>
            <person name="Clum A."/>
            <person name="Lindquist E."/>
            <person name="Daum C."/>
            <person name="Ramamoorthy G.K."/>
            <person name="Gryganskyi A."/>
            <person name="Culley D."/>
            <person name="Magnuson J.K."/>
            <person name="James T.Y."/>
            <person name="O'Malley M.A."/>
            <person name="Stajich J.E."/>
            <person name="Spatafora J.W."/>
            <person name="Visel A."/>
            <person name="Grigoriev I.V."/>
        </authorList>
    </citation>
    <scope>NUCLEOTIDE SEQUENCE [LARGE SCALE GENOMIC DNA]</scope>
    <source>
        <strain evidence="1 2">NRRL 3116</strain>
    </source>
</reference>
<gene>
    <name evidence="1" type="ORF">BCR41DRAFT_399838</name>
</gene>
<keyword evidence="2" id="KW-1185">Reference proteome</keyword>
<dbReference type="EMBL" id="MCFF01000043">
    <property type="protein sequence ID" value="ORZ06979.1"/>
    <property type="molecule type" value="Genomic_DNA"/>
</dbReference>
<organism evidence="1 2">
    <name type="scientific">Lobosporangium transversale</name>
    <dbReference type="NCBI Taxonomy" id="64571"/>
    <lineage>
        <taxon>Eukaryota</taxon>
        <taxon>Fungi</taxon>
        <taxon>Fungi incertae sedis</taxon>
        <taxon>Mucoromycota</taxon>
        <taxon>Mortierellomycotina</taxon>
        <taxon>Mortierellomycetes</taxon>
        <taxon>Mortierellales</taxon>
        <taxon>Mortierellaceae</taxon>
        <taxon>Lobosporangium</taxon>
    </lineage>
</organism>
<accession>A0A1Y2GCF6</accession>
<dbReference type="AlphaFoldDB" id="A0A1Y2GCF6"/>